<evidence type="ECO:0000256" key="8">
    <source>
        <dbReference type="ARBA" id="ARBA00023004"/>
    </source>
</evidence>
<gene>
    <name evidence="12" type="ORF">DH2020_002252</name>
</gene>
<dbReference type="SUPFAM" id="SSF48264">
    <property type="entry name" value="Cytochrome P450"/>
    <property type="match status" value="1"/>
</dbReference>
<comment type="subcellular location">
    <subcellularLocation>
        <location evidence="1">Membrane</location>
        <topology evidence="1">Single-pass membrane protein</topology>
    </subcellularLocation>
</comment>
<protein>
    <recommendedName>
        <fullName evidence="14">Cytochrome P450</fullName>
    </recommendedName>
</protein>
<evidence type="ECO:0000256" key="7">
    <source>
        <dbReference type="ARBA" id="ARBA00023002"/>
    </source>
</evidence>
<evidence type="ECO:0008006" key="14">
    <source>
        <dbReference type="Google" id="ProtNLM"/>
    </source>
</evidence>
<organism evidence="12 13">
    <name type="scientific">Rehmannia glutinosa</name>
    <name type="common">Chinese foxglove</name>
    <dbReference type="NCBI Taxonomy" id="99300"/>
    <lineage>
        <taxon>Eukaryota</taxon>
        <taxon>Viridiplantae</taxon>
        <taxon>Streptophyta</taxon>
        <taxon>Embryophyta</taxon>
        <taxon>Tracheophyta</taxon>
        <taxon>Spermatophyta</taxon>
        <taxon>Magnoliopsida</taxon>
        <taxon>eudicotyledons</taxon>
        <taxon>Gunneridae</taxon>
        <taxon>Pentapetalae</taxon>
        <taxon>asterids</taxon>
        <taxon>lamiids</taxon>
        <taxon>Lamiales</taxon>
        <taxon>Orobanchaceae</taxon>
        <taxon>Rehmannieae</taxon>
        <taxon>Rehmannia</taxon>
    </lineage>
</organism>
<keyword evidence="10" id="KW-0472">Membrane</keyword>
<keyword evidence="7 11" id="KW-0560">Oxidoreductase</keyword>
<keyword evidence="8 11" id="KW-0408">Iron</keyword>
<dbReference type="Pfam" id="PF00067">
    <property type="entry name" value="p450"/>
    <property type="match status" value="1"/>
</dbReference>
<evidence type="ECO:0000313" key="13">
    <source>
        <dbReference type="Proteomes" id="UP001318860"/>
    </source>
</evidence>
<dbReference type="EMBL" id="JABTTQ020000002">
    <property type="protein sequence ID" value="KAK6162411.1"/>
    <property type="molecule type" value="Genomic_DNA"/>
</dbReference>
<comment type="similarity">
    <text evidence="2 11">Belongs to the cytochrome P450 family.</text>
</comment>
<keyword evidence="6" id="KW-1133">Transmembrane helix</keyword>
<evidence type="ECO:0000256" key="5">
    <source>
        <dbReference type="ARBA" id="ARBA00022723"/>
    </source>
</evidence>
<evidence type="ECO:0000313" key="12">
    <source>
        <dbReference type="EMBL" id="KAK6162411.1"/>
    </source>
</evidence>
<evidence type="ECO:0000256" key="11">
    <source>
        <dbReference type="RuleBase" id="RU000461"/>
    </source>
</evidence>
<dbReference type="CDD" id="cd11073">
    <property type="entry name" value="CYP76-like"/>
    <property type="match status" value="1"/>
</dbReference>
<evidence type="ECO:0000256" key="1">
    <source>
        <dbReference type="ARBA" id="ARBA00004167"/>
    </source>
</evidence>
<dbReference type="InterPro" id="IPR001128">
    <property type="entry name" value="Cyt_P450"/>
</dbReference>
<evidence type="ECO:0000256" key="9">
    <source>
        <dbReference type="ARBA" id="ARBA00023033"/>
    </source>
</evidence>
<reference evidence="12 13" key="1">
    <citation type="journal article" date="2021" name="Comput. Struct. Biotechnol. J.">
        <title>De novo genome assembly of the potent medicinal plant Rehmannia glutinosa using nanopore technology.</title>
        <authorList>
            <person name="Ma L."/>
            <person name="Dong C."/>
            <person name="Song C."/>
            <person name="Wang X."/>
            <person name="Zheng X."/>
            <person name="Niu Y."/>
            <person name="Chen S."/>
            <person name="Feng W."/>
        </authorList>
    </citation>
    <scope>NUCLEOTIDE SEQUENCE [LARGE SCALE GENOMIC DNA]</scope>
    <source>
        <strain evidence="12">DH-2019</strain>
    </source>
</reference>
<sequence>MSLQLGTIKTIVVSSPDMAREVLQKHELTFHSRFSPVGAQALDHHKYSMVWVPLGAQWRKLRKISKEQMFSIQRLDGSQSLREEKLRALCDYVKKCSESGQAVEIGRLAFTISLNLLSNTLFSMDFAAFDSDSSQEIKEIVWGVMESVGKTDVGDYFPLLGRLDIQGSRREVEFHFKKFLEIFDGIIRERLKSRGVSLSSSSTLVKKDLLEVLMDLNQSNESDFSWDDIKHLFLDIFVGGTDTTSSTVEWAMALLLQNPEKMSKAKTEMKNIIGSKTEHIIQESDIPKLPYLQAIVKETLRLHPPLPFILRQAPENNDTEIIGNFSVPKNAQLLVNLWAIGHDSSVWARPDSFEPERFLEDNPKDFKGRDFELLTFGTGRRICPGLPLAYRTVHMMLALLVHNFDWGLEKGMKPGEMDMTEKFGLSVQKAVHLMAVPIKSGL</sequence>
<dbReference type="InterPro" id="IPR036396">
    <property type="entry name" value="Cyt_P450_sf"/>
</dbReference>
<dbReference type="Proteomes" id="UP001318860">
    <property type="component" value="Unassembled WGS sequence"/>
</dbReference>
<proteinExistence type="inferred from homology"/>
<dbReference type="PROSITE" id="PS00086">
    <property type="entry name" value="CYTOCHROME_P450"/>
    <property type="match status" value="1"/>
</dbReference>
<dbReference type="Gene3D" id="1.10.630.10">
    <property type="entry name" value="Cytochrome P450"/>
    <property type="match status" value="1"/>
</dbReference>
<dbReference type="InterPro" id="IPR017972">
    <property type="entry name" value="Cyt_P450_CS"/>
</dbReference>
<keyword evidence="13" id="KW-1185">Reference proteome</keyword>
<evidence type="ECO:0000256" key="4">
    <source>
        <dbReference type="ARBA" id="ARBA00022692"/>
    </source>
</evidence>
<keyword evidence="4" id="KW-0812">Transmembrane</keyword>
<accession>A0ABR0XT58</accession>
<evidence type="ECO:0000256" key="2">
    <source>
        <dbReference type="ARBA" id="ARBA00010617"/>
    </source>
</evidence>
<dbReference type="PRINTS" id="PR00463">
    <property type="entry name" value="EP450I"/>
</dbReference>
<dbReference type="PANTHER" id="PTHR47950">
    <property type="entry name" value="CYTOCHROME P450, FAMILY 76, SUBFAMILY C, POLYPEPTIDE 5-RELATED"/>
    <property type="match status" value="1"/>
</dbReference>
<evidence type="ECO:0000256" key="3">
    <source>
        <dbReference type="ARBA" id="ARBA00022617"/>
    </source>
</evidence>
<name>A0ABR0XT58_REHGL</name>
<dbReference type="InterPro" id="IPR002401">
    <property type="entry name" value="Cyt_P450_E_grp-I"/>
</dbReference>
<evidence type="ECO:0000256" key="10">
    <source>
        <dbReference type="ARBA" id="ARBA00023136"/>
    </source>
</evidence>
<keyword evidence="5 11" id="KW-0479">Metal-binding</keyword>
<evidence type="ECO:0000256" key="6">
    <source>
        <dbReference type="ARBA" id="ARBA00022989"/>
    </source>
</evidence>
<dbReference type="PANTHER" id="PTHR47950:SF4">
    <property type="entry name" value="GERANIOL 8-HYDROXYLASE-LIKE"/>
    <property type="match status" value="1"/>
</dbReference>
<keyword evidence="9 11" id="KW-0503">Monooxygenase</keyword>
<dbReference type="PRINTS" id="PR00385">
    <property type="entry name" value="P450"/>
</dbReference>
<comment type="caution">
    <text evidence="12">The sequence shown here is derived from an EMBL/GenBank/DDBJ whole genome shotgun (WGS) entry which is preliminary data.</text>
</comment>
<keyword evidence="3 11" id="KW-0349">Heme</keyword>